<name>A0A3N4IEB8_ASCIM</name>
<feature type="compositionally biased region" description="Pro residues" evidence="1">
    <location>
        <begin position="9"/>
        <end position="22"/>
    </location>
</feature>
<organism evidence="2 3">
    <name type="scientific">Ascobolus immersus RN42</name>
    <dbReference type="NCBI Taxonomy" id="1160509"/>
    <lineage>
        <taxon>Eukaryota</taxon>
        <taxon>Fungi</taxon>
        <taxon>Dikarya</taxon>
        <taxon>Ascomycota</taxon>
        <taxon>Pezizomycotina</taxon>
        <taxon>Pezizomycetes</taxon>
        <taxon>Pezizales</taxon>
        <taxon>Ascobolaceae</taxon>
        <taxon>Ascobolus</taxon>
    </lineage>
</organism>
<dbReference type="AlphaFoldDB" id="A0A3N4IEB8"/>
<dbReference type="Proteomes" id="UP000275078">
    <property type="component" value="Unassembled WGS sequence"/>
</dbReference>
<proteinExistence type="predicted"/>
<dbReference type="EMBL" id="ML119671">
    <property type="protein sequence ID" value="RPA82490.1"/>
    <property type="molecule type" value="Genomic_DNA"/>
</dbReference>
<keyword evidence="3" id="KW-1185">Reference proteome</keyword>
<feature type="region of interest" description="Disordered" evidence="1">
    <location>
        <begin position="1"/>
        <end position="34"/>
    </location>
</feature>
<evidence type="ECO:0000313" key="2">
    <source>
        <dbReference type="EMBL" id="RPA82490.1"/>
    </source>
</evidence>
<evidence type="ECO:0000256" key="1">
    <source>
        <dbReference type="SAM" id="MobiDB-lite"/>
    </source>
</evidence>
<sequence>MLPDSYSRPPNPRTRWQPPPLPQKKTPTPHSWPAPGTEYPTLTIPLSFFAFSLPRTASTLRLIEALPRSRPKRSPDDDRLHNYRPTLFIYPEASLLCLRSYHSAARFAWWYVFRYLQLIGSLRPINIEDYTTIPDLPPYQRSWIAELVDSTNNTEGEELQILTHLEILARKLDLEGLRKIAVSGLARKLGQAANLVSGWGWGDRDDYWNGLTNLRTAYVRYIIDLVLSTYANFPTSEELARGHTGQARKGPKEEHAEIYIAARGHRVVFPRGASEEWITAMLPMCELYELVICNFWGSRAPYLRGHEDIEWVIRDYPRLSMGIQAMRPKPRRQLPDRPEVEPPVTGCQHPLFSQGLYGIMRPRLLSCCQKVASELERKLGCKVCGIGFRSVQLAVRAFIRLRCEVCRQCDERTDEPVDEELEHCRGASYLGLGWMSQELVPETGDGDSWFQCLEQDEKWWGKEVKEDIEEEEVEEEEDEAWYYW</sequence>
<accession>A0A3N4IEB8</accession>
<gene>
    <name evidence="2" type="ORF">BJ508DRAFT_325492</name>
</gene>
<protein>
    <submittedName>
        <fullName evidence="2">Uncharacterized protein</fullName>
    </submittedName>
</protein>
<reference evidence="2 3" key="1">
    <citation type="journal article" date="2018" name="Nat. Ecol. Evol.">
        <title>Pezizomycetes genomes reveal the molecular basis of ectomycorrhizal truffle lifestyle.</title>
        <authorList>
            <person name="Murat C."/>
            <person name="Payen T."/>
            <person name="Noel B."/>
            <person name="Kuo A."/>
            <person name="Morin E."/>
            <person name="Chen J."/>
            <person name="Kohler A."/>
            <person name="Krizsan K."/>
            <person name="Balestrini R."/>
            <person name="Da Silva C."/>
            <person name="Montanini B."/>
            <person name="Hainaut M."/>
            <person name="Levati E."/>
            <person name="Barry K.W."/>
            <person name="Belfiori B."/>
            <person name="Cichocki N."/>
            <person name="Clum A."/>
            <person name="Dockter R.B."/>
            <person name="Fauchery L."/>
            <person name="Guy J."/>
            <person name="Iotti M."/>
            <person name="Le Tacon F."/>
            <person name="Lindquist E.A."/>
            <person name="Lipzen A."/>
            <person name="Malagnac F."/>
            <person name="Mello A."/>
            <person name="Molinier V."/>
            <person name="Miyauchi S."/>
            <person name="Poulain J."/>
            <person name="Riccioni C."/>
            <person name="Rubini A."/>
            <person name="Sitrit Y."/>
            <person name="Splivallo R."/>
            <person name="Traeger S."/>
            <person name="Wang M."/>
            <person name="Zifcakova L."/>
            <person name="Wipf D."/>
            <person name="Zambonelli A."/>
            <person name="Paolocci F."/>
            <person name="Nowrousian M."/>
            <person name="Ottonello S."/>
            <person name="Baldrian P."/>
            <person name="Spatafora J.W."/>
            <person name="Henrissat B."/>
            <person name="Nagy L.G."/>
            <person name="Aury J.M."/>
            <person name="Wincker P."/>
            <person name="Grigoriev I.V."/>
            <person name="Bonfante P."/>
            <person name="Martin F.M."/>
        </authorList>
    </citation>
    <scope>NUCLEOTIDE SEQUENCE [LARGE SCALE GENOMIC DNA]</scope>
    <source>
        <strain evidence="2 3">RN42</strain>
    </source>
</reference>
<evidence type="ECO:0000313" key="3">
    <source>
        <dbReference type="Proteomes" id="UP000275078"/>
    </source>
</evidence>